<organism evidence="1 2">
    <name type="scientific">Rubroshorea leprosula</name>
    <dbReference type="NCBI Taxonomy" id="152421"/>
    <lineage>
        <taxon>Eukaryota</taxon>
        <taxon>Viridiplantae</taxon>
        <taxon>Streptophyta</taxon>
        <taxon>Embryophyta</taxon>
        <taxon>Tracheophyta</taxon>
        <taxon>Spermatophyta</taxon>
        <taxon>Magnoliopsida</taxon>
        <taxon>eudicotyledons</taxon>
        <taxon>Gunneridae</taxon>
        <taxon>Pentapetalae</taxon>
        <taxon>rosids</taxon>
        <taxon>malvids</taxon>
        <taxon>Malvales</taxon>
        <taxon>Dipterocarpaceae</taxon>
        <taxon>Rubroshorea</taxon>
    </lineage>
</organism>
<reference evidence="1 2" key="1">
    <citation type="journal article" date="2021" name="Commun. Biol.">
        <title>The genome of Shorea leprosula (Dipterocarpaceae) highlights the ecological relevance of drought in aseasonal tropical rainforests.</title>
        <authorList>
            <person name="Ng K.K.S."/>
            <person name="Kobayashi M.J."/>
            <person name="Fawcett J.A."/>
            <person name="Hatakeyama M."/>
            <person name="Paape T."/>
            <person name="Ng C.H."/>
            <person name="Ang C.C."/>
            <person name="Tnah L.H."/>
            <person name="Lee C.T."/>
            <person name="Nishiyama T."/>
            <person name="Sese J."/>
            <person name="O'Brien M.J."/>
            <person name="Copetti D."/>
            <person name="Mohd Noor M.I."/>
            <person name="Ong R.C."/>
            <person name="Putra M."/>
            <person name="Sireger I.Z."/>
            <person name="Indrioko S."/>
            <person name="Kosugi Y."/>
            <person name="Izuno A."/>
            <person name="Isagi Y."/>
            <person name="Lee S.L."/>
            <person name="Shimizu K.K."/>
        </authorList>
    </citation>
    <scope>NUCLEOTIDE SEQUENCE [LARGE SCALE GENOMIC DNA]</scope>
    <source>
        <strain evidence="1">214</strain>
    </source>
</reference>
<dbReference type="AlphaFoldDB" id="A0AAV5M837"/>
<evidence type="ECO:0000313" key="2">
    <source>
        <dbReference type="Proteomes" id="UP001054252"/>
    </source>
</evidence>
<gene>
    <name evidence="1" type="ORF">SLEP1_g52176</name>
</gene>
<name>A0AAV5M837_9ROSI</name>
<dbReference type="Proteomes" id="UP001054252">
    <property type="component" value="Unassembled WGS sequence"/>
</dbReference>
<comment type="caution">
    <text evidence="1">The sequence shown here is derived from an EMBL/GenBank/DDBJ whole genome shotgun (WGS) entry which is preliminary data.</text>
</comment>
<proteinExistence type="predicted"/>
<evidence type="ECO:0000313" key="1">
    <source>
        <dbReference type="EMBL" id="GKV45048.1"/>
    </source>
</evidence>
<dbReference type="EMBL" id="BPVZ01000189">
    <property type="protein sequence ID" value="GKV45048.1"/>
    <property type="molecule type" value="Genomic_DNA"/>
</dbReference>
<keyword evidence="2" id="KW-1185">Reference proteome</keyword>
<sequence length="41" mass="4753">MEMRLSREGGIYTFITINGLIITKKRYHMAIEIIGFGALMY</sequence>
<accession>A0AAV5M837</accession>
<protein>
    <submittedName>
        <fullName evidence="1">Uncharacterized protein</fullName>
    </submittedName>
</protein>